<accession>A0A484KEI1</accession>
<dbReference type="OrthoDB" id="1746254at2759"/>
<evidence type="ECO:0000256" key="2">
    <source>
        <dbReference type="SAM" id="SignalP"/>
    </source>
</evidence>
<name>A0A484KEI1_9ASTE</name>
<feature type="chain" id="PRO_5019845322" description="DUF7953 domain-containing protein" evidence="2">
    <location>
        <begin position="33"/>
        <end position="104"/>
    </location>
</feature>
<dbReference type="EMBL" id="OOIL02000161">
    <property type="protein sequence ID" value="VFQ61369.1"/>
    <property type="molecule type" value="Genomic_DNA"/>
</dbReference>
<feature type="domain" description="DUF7953" evidence="3">
    <location>
        <begin position="33"/>
        <end position="88"/>
    </location>
</feature>
<dbReference type="PANTHER" id="PTHR33780">
    <property type="entry name" value="EXPRESSED PROTEIN"/>
    <property type="match status" value="1"/>
</dbReference>
<dbReference type="InterPro" id="IPR057713">
    <property type="entry name" value="DUF7953"/>
</dbReference>
<sequence>MATRCRLRSEPSTMLLLYSWILLSWIPEMVSAASVTLESIQIYQTHEPLGSPTLYFLCKGENKTYLPDVKEKDKPYEFKGEEPWQIYTFLLFFLPFLPLLLDLC</sequence>
<dbReference type="AlphaFoldDB" id="A0A484KEI1"/>
<evidence type="ECO:0000259" key="3">
    <source>
        <dbReference type="Pfam" id="PF25829"/>
    </source>
</evidence>
<proteinExistence type="predicted"/>
<dbReference type="Pfam" id="PF25829">
    <property type="entry name" value="DUF7953"/>
    <property type="match status" value="1"/>
</dbReference>
<gene>
    <name evidence="4" type="ORF">CCAM_LOCUS3145</name>
</gene>
<keyword evidence="1" id="KW-0472">Membrane</keyword>
<protein>
    <recommendedName>
        <fullName evidence="3">DUF7953 domain-containing protein</fullName>
    </recommendedName>
</protein>
<feature type="signal peptide" evidence="2">
    <location>
        <begin position="1"/>
        <end position="32"/>
    </location>
</feature>
<keyword evidence="2" id="KW-0732">Signal</keyword>
<keyword evidence="1" id="KW-1133">Transmembrane helix</keyword>
<reference evidence="4 5" key="1">
    <citation type="submission" date="2018-04" db="EMBL/GenBank/DDBJ databases">
        <authorList>
            <person name="Vogel A."/>
        </authorList>
    </citation>
    <scope>NUCLEOTIDE SEQUENCE [LARGE SCALE GENOMIC DNA]</scope>
</reference>
<dbReference type="PANTHER" id="PTHR33780:SF3">
    <property type="entry name" value="EXPRESSED PROTEIN"/>
    <property type="match status" value="1"/>
</dbReference>
<feature type="transmembrane region" description="Helical" evidence="1">
    <location>
        <begin position="84"/>
        <end position="101"/>
    </location>
</feature>
<keyword evidence="1" id="KW-0812">Transmembrane</keyword>
<organism evidence="4 5">
    <name type="scientific">Cuscuta campestris</name>
    <dbReference type="NCBI Taxonomy" id="132261"/>
    <lineage>
        <taxon>Eukaryota</taxon>
        <taxon>Viridiplantae</taxon>
        <taxon>Streptophyta</taxon>
        <taxon>Embryophyta</taxon>
        <taxon>Tracheophyta</taxon>
        <taxon>Spermatophyta</taxon>
        <taxon>Magnoliopsida</taxon>
        <taxon>eudicotyledons</taxon>
        <taxon>Gunneridae</taxon>
        <taxon>Pentapetalae</taxon>
        <taxon>asterids</taxon>
        <taxon>lamiids</taxon>
        <taxon>Solanales</taxon>
        <taxon>Convolvulaceae</taxon>
        <taxon>Cuscuteae</taxon>
        <taxon>Cuscuta</taxon>
        <taxon>Cuscuta subgen. Grammica</taxon>
        <taxon>Cuscuta sect. Cleistogrammica</taxon>
    </lineage>
</organism>
<dbReference type="Proteomes" id="UP000595140">
    <property type="component" value="Unassembled WGS sequence"/>
</dbReference>
<evidence type="ECO:0000313" key="5">
    <source>
        <dbReference type="Proteomes" id="UP000595140"/>
    </source>
</evidence>
<keyword evidence="5" id="KW-1185">Reference proteome</keyword>
<evidence type="ECO:0000313" key="4">
    <source>
        <dbReference type="EMBL" id="VFQ61369.1"/>
    </source>
</evidence>
<evidence type="ECO:0000256" key="1">
    <source>
        <dbReference type="SAM" id="Phobius"/>
    </source>
</evidence>